<accession>A0A2J7ZVB0</accession>
<evidence type="ECO:0000313" key="14">
    <source>
        <dbReference type="Proteomes" id="UP000236333"/>
    </source>
</evidence>
<gene>
    <name evidence="13" type="ORF">TSOC_009656</name>
</gene>
<reference evidence="13 14" key="1">
    <citation type="journal article" date="2017" name="Mol. Biol. Evol.">
        <title>The 4-celled Tetrabaena socialis nuclear genome reveals the essential components for genetic control of cell number at the origin of multicellularity in the volvocine lineage.</title>
        <authorList>
            <person name="Featherston J."/>
            <person name="Arakaki Y."/>
            <person name="Hanschen E.R."/>
            <person name="Ferris P.J."/>
            <person name="Michod R.E."/>
            <person name="Olson B.J.S.C."/>
            <person name="Nozaki H."/>
            <person name="Durand P.M."/>
        </authorList>
    </citation>
    <scope>NUCLEOTIDE SEQUENCE [LARGE SCALE GENOMIC DNA]</scope>
    <source>
        <strain evidence="13 14">NIES-571</strain>
    </source>
</reference>
<feature type="region of interest" description="Disordered" evidence="11">
    <location>
        <begin position="162"/>
        <end position="205"/>
    </location>
</feature>
<feature type="compositionally biased region" description="Low complexity" evidence="11">
    <location>
        <begin position="59"/>
        <end position="74"/>
    </location>
</feature>
<keyword evidence="14" id="KW-1185">Reference proteome</keyword>
<keyword evidence="3" id="KW-0444">Lipid biosynthesis</keyword>
<dbReference type="OrthoDB" id="549054at2759"/>
<dbReference type="PANTHER" id="PTHR12317:SF63">
    <property type="entry name" value="DIACYLGLYCEROL O-ACYLTRANSFERASE 2"/>
    <property type="match status" value="1"/>
</dbReference>
<dbReference type="Proteomes" id="UP000236333">
    <property type="component" value="Unassembled WGS sequence"/>
</dbReference>
<feature type="region of interest" description="Disordered" evidence="11">
    <location>
        <begin position="1"/>
        <end position="21"/>
    </location>
</feature>
<evidence type="ECO:0000256" key="8">
    <source>
        <dbReference type="ARBA" id="ARBA00023098"/>
    </source>
</evidence>
<keyword evidence="5 12" id="KW-0812">Transmembrane</keyword>
<dbReference type="EMBL" id="PGGS01000412">
    <property type="protein sequence ID" value="PNH04213.1"/>
    <property type="molecule type" value="Genomic_DNA"/>
</dbReference>
<organism evidence="13 14">
    <name type="scientific">Tetrabaena socialis</name>
    <dbReference type="NCBI Taxonomy" id="47790"/>
    <lineage>
        <taxon>Eukaryota</taxon>
        <taxon>Viridiplantae</taxon>
        <taxon>Chlorophyta</taxon>
        <taxon>core chlorophytes</taxon>
        <taxon>Chlorophyceae</taxon>
        <taxon>CS clade</taxon>
        <taxon>Chlamydomonadales</taxon>
        <taxon>Tetrabaenaceae</taxon>
        <taxon>Tetrabaena</taxon>
    </lineage>
</organism>
<evidence type="ECO:0000256" key="6">
    <source>
        <dbReference type="ARBA" id="ARBA00022824"/>
    </source>
</evidence>
<feature type="compositionally biased region" description="Low complexity" evidence="11">
    <location>
        <begin position="187"/>
        <end position="205"/>
    </location>
</feature>
<keyword evidence="4 13" id="KW-0808">Transferase</keyword>
<dbReference type="GO" id="GO:0005789">
    <property type="term" value="C:endoplasmic reticulum membrane"/>
    <property type="evidence" value="ECO:0007669"/>
    <property type="project" value="UniProtKB-SubCell"/>
</dbReference>
<feature type="compositionally biased region" description="Basic and acidic residues" evidence="11">
    <location>
        <begin position="1"/>
        <end position="10"/>
    </location>
</feature>
<comment type="similarity">
    <text evidence="2">Belongs to the diacylglycerol acyltransferase family.</text>
</comment>
<sequence length="527" mass="54256">MVRRDADGSRGRGTLAAGGGRAAAAAVQWGWGPQPRRYASVPAAVLAAAAEAYLLALAQQQQQRNPDQRAAAAADVDGSGLQAQPAPAGPSSPPPGPATPTAAAAAASSWPRALGPGGPEGGLASQGRVASGGAPAAAAAAPAAGGIGDATVADAAVPYEQPQGGLQDQQQPGSWLLAPAPPGPDNGGDSSTSSTGSTGGSSSAATPTAAAAAVAADAAAVPFPPPPLVQLHPLNPPVPRPPPGVRHFTDGRSESYRQPLPYRVLAGFTLALYVGFPYFLLAVAIGVLCGSAVAACVAAMLLGTLMLPAPPRPSAWLLDSALLRLWRAYFNYSISYEEMLDLSRPYMFVMSPHGAFPLSQILASSLGPTLWPGHPVHSLAASCLFHVPLWRHVNAALGAAPATRDSCKRLLAAHGLALEMGCDLVPVYHFGNSQVLSFVPAGLQPLSRRLRVALGTVMGVWGLPVPRPQPLYMAIGRPLHVPYTHPSDPAYEARVEETHRAVVAGLKELYERRAGAYGWQDRPLEIC</sequence>
<evidence type="ECO:0000256" key="11">
    <source>
        <dbReference type="SAM" id="MobiDB-lite"/>
    </source>
</evidence>
<evidence type="ECO:0000256" key="2">
    <source>
        <dbReference type="ARBA" id="ARBA00005420"/>
    </source>
</evidence>
<comment type="subcellular location">
    <subcellularLocation>
        <location evidence="1">Endoplasmic reticulum membrane</location>
        <topology evidence="1">Multi-pass membrane protein</topology>
    </subcellularLocation>
</comment>
<proteinExistence type="inferred from homology"/>
<keyword evidence="6" id="KW-0256">Endoplasmic reticulum</keyword>
<keyword evidence="8" id="KW-0443">Lipid metabolism</keyword>
<evidence type="ECO:0000256" key="4">
    <source>
        <dbReference type="ARBA" id="ARBA00022679"/>
    </source>
</evidence>
<comment type="caution">
    <text evidence="13">The sequence shown here is derived from an EMBL/GenBank/DDBJ whole genome shotgun (WGS) entry which is preliminary data.</text>
</comment>
<dbReference type="InterPro" id="IPR007130">
    <property type="entry name" value="DAGAT"/>
</dbReference>
<keyword evidence="10 13" id="KW-0012">Acyltransferase</keyword>
<feature type="compositionally biased region" description="Pro residues" evidence="11">
    <location>
        <begin position="87"/>
        <end position="98"/>
    </location>
</feature>
<dbReference type="Pfam" id="PF03982">
    <property type="entry name" value="DAGAT"/>
    <property type="match status" value="1"/>
</dbReference>
<feature type="compositionally biased region" description="Low complexity" evidence="11">
    <location>
        <begin position="162"/>
        <end position="173"/>
    </location>
</feature>
<dbReference type="GO" id="GO:0004144">
    <property type="term" value="F:diacylglycerol O-acyltransferase activity"/>
    <property type="evidence" value="ECO:0007669"/>
    <property type="project" value="TreeGrafter"/>
</dbReference>
<protein>
    <submittedName>
        <fullName evidence="13">Diacylglycerol O-acyltransferase 2A</fullName>
    </submittedName>
</protein>
<dbReference type="AlphaFoldDB" id="A0A2J7ZVB0"/>
<evidence type="ECO:0000256" key="12">
    <source>
        <dbReference type="SAM" id="Phobius"/>
    </source>
</evidence>
<evidence type="ECO:0000256" key="1">
    <source>
        <dbReference type="ARBA" id="ARBA00004477"/>
    </source>
</evidence>
<keyword evidence="7 12" id="KW-1133">Transmembrane helix</keyword>
<feature type="transmembrane region" description="Helical" evidence="12">
    <location>
        <begin position="285"/>
        <end position="307"/>
    </location>
</feature>
<dbReference type="PANTHER" id="PTHR12317">
    <property type="entry name" value="DIACYLGLYCEROL O-ACYLTRANSFERASE"/>
    <property type="match status" value="1"/>
</dbReference>
<evidence type="ECO:0000256" key="5">
    <source>
        <dbReference type="ARBA" id="ARBA00022692"/>
    </source>
</evidence>
<evidence type="ECO:0000256" key="7">
    <source>
        <dbReference type="ARBA" id="ARBA00022989"/>
    </source>
</evidence>
<name>A0A2J7ZVB0_9CHLO</name>
<evidence type="ECO:0000313" key="13">
    <source>
        <dbReference type="EMBL" id="PNH04213.1"/>
    </source>
</evidence>
<evidence type="ECO:0000256" key="3">
    <source>
        <dbReference type="ARBA" id="ARBA00022516"/>
    </source>
</evidence>
<feature type="region of interest" description="Disordered" evidence="11">
    <location>
        <begin position="59"/>
        <end position="130"/>
    </location>
</feature>
<dbReference type="GO" id="GO:0019432">
    <property type="term" value="P:triglyceride biosynthetic process"/>
    <property type="evidence" value="ECO:0007669"/>
    <property type="project" value="TreeGrafter"/>
</dbReference>
<evidence type="ECO:0000256" key="9">
    <source>
        <dbReference type="ARBA" id="ARBA00023136"/>
    </source>
</evidence>
<keyword evidence="9 12" id="KW-0472">Membrane</keyword>
<evidence type="ECO:0000256" key="10">
    <source>
        <dbReference type="ARBA" id="ARBA00023315"/>
    </source>
</evidence>
<feature type="compositionally biased region" description="Low complexity" evidence="11">
    <location>
        <begin position="99"/>
        <end position="109"/>
    </location>
</feature>